<accession>A0AAD7NN34</accession>
<proteinExistence type="predicted"/>
<keyword evidence="3" id="KW-1185">Reference proteome</keyword>
<comment type="caution">
    <text evidence="2">The sequence shown here is derived from an EMBL/GenBank/DDBJ whole genome shotgun (WGS) entry which is preliminary data.</text>
</comment>
<dbReference type="AlphaFoldDB" id="A0AAD7NN34"/>
<protein>
    <submittedName>
        <fullName evidence="2">Uncharacterized protein</fullName>
    </submittedName>
</protein>
<gene>
    <name evidence="2" type="ORF">B0H16DRAFT_1521043</name>
</gene>
<dbReference type="Proteomes" id="UP001215598">
    <property type="component" value="Unassembled WGS sequence"/>
</dbReference>
<feature type="compositionally biased region" description="Basic and acidic residues" evidence="1">
    <location>
        <begin position="130"/>
        <end position="141"/>
    </location>
</feature>
<evidence type="ECO:0000313" key="3">
    <source>
        <dbReference type="Proteomes" id="UP001215598"/>
    </source>
</evidence>
<name>A0AAD7NN34_9AGAR</name>
<evidence type="ECO:0000313" key="2">
    <source>
        <dbReference type="EMBL" id="KAJ7767156.1"/>
    </source>
</evidence>
<dbReference type="EMBL" id="JARKIB010000022">
    <property type="protein sequence ID" value="KAJ7767156.1"/>
    <property type="molecule type" value="Genomic_DNA"/>
</dbReference>
<evidence type="ECO:0000256" key="1">
    <source>
        <dbReference type="SAM" id="MobiDB-lite"/>
    </source>
</evidence>
<organism evidence="2 3">
    <name type="scientific">Mycena metata</name>
    <dbReference type="NCBI Taxonomy" id="1033252"/>
    <lineage>
        <taxon>Eukaryota</taxon>
        <taxon>Fungi</taxon>
        <taxon>Dikarya</taxon>
        <taxon>Basidiomycota</taxon>
        <taxon>Agaricomycotina</taxon>
        <taxon>Agaricomycetes</taxon>
        <taxon>Agaricomycetidae</taxon>
        <taxon>Agaricales</taxon>
        <taxon>Marasmiineae</taxon>
        <taxon>Mycenaceae</taxon>
        <taxon>Mycena</taxon>
    </lineage>
</organism>
<reference evidence="2" key="1">
    <citation type="submission" date="2023-03" db="EMBL/GenBank/DDBJ databases">
        <title>Massive genome expansion in bonnet fungi (Mycena s.s.) driven by repeated elements and novel gene families across ecological guilds.</title>
        <authorList>
            <consortium name="Lawrence Berkeley National Laboratory"/>
            <person name="Harder C.B."/>
            <person name="Miyauchi S."/>
            <person name="Viragh M."/>
            <person name="Kuo A."/>
            <person name="Thoen E."/>
            <person name="Andreopoulos B."/>
            <person name="Lu D."/>
            <person name="Skrede I."/>
            <person name="Drula E."/>
            <person name="Henrissat B."/>
            <person name="Morin E."/>
            <person name="Kohler A."/>
            <person name="Barry K."/>
            <person name="LaButti K."/>
            <person name="Morin E."/>
            <person name="Salamov A."/>
            <person name="Lipzen A."/>
            <person name="Mereny Z."/>
            <person name="Hegedus B."/>
            <person name="Baldrian P."/>
            <person name="Stursova M."/>
            <person name="Weitz H."/>
            <person name="Taylor A."/>
            <person name="Grigoriev I.V."/>
            <person name="Nagy L.G."/>
            <person name="Martin F."/>
            <person name="Kauserud H."/>
        </authorList>
    </citation>
    <scope>NUCLEOTIDE SEQUENCE</scope>
    <source>
        <strain evidence="2">CBHHK182m</strain>
    </source>
</reference>
<feature type="compositionally biased region" description="Acidic residues" evidence="1">
    <location>
        <begin position="85"/>
        <end position="98"/>
    </location>
</feature>
<sequence length="187" mass="20551">MDLDITSLKCYIVLFHVDFVGSPHWRHAPWTCSQSGVANMAEDNDSDDQLDDFIHSYSYSDYDAHTRRSFDEDDVSFADSSGSDSPEDLSAEAEDMDLYDLYNNSACPSPQPPVSPAPQNTELEPQSEPEGSKTLHPDWRQCGRGQALTAVKANLDVVVEDSSEGGIETTEEVKCTDGEQPLAQGRG</sequence>
<feature type="region of interest" description="Disordered" evidence="1">
    <location>
        <begin position="74"/>
        <end position="141"/>
    </location>
</feature>
<feature type="region of interest" description="Disordered" evidence="1">
    <location>
        <begin position="161"/>
        <end position="187"/>
    </location>
</feature>